<keyword evidence="7" id="KW-0547">Nucleotide-binding</keyword>
<dbReference type="PROSITE" id="PS50928">
    <property type="entry name" value="ABC_TM1"/>
    <property type="match status" value="1"/>
</dbReference>
<evidence type="ECO:0000256" key="2">
    <source>
        <dbReference type="ARBA" id="ARBA00004202"/>
    </source>
</evidence>
<dbReference type="EMBL" id="CP071696">
    <property type="protein sequence ID" value="QTX04422.1"/>
    <property type="molecule type" value="Genomic_DNA"/>
</dbReference>
<evidence type="ECO:0000259" key="13">
    <source>
        <dbReference type="PROSITE" id="PS50893"/>
    </source>
</evidence>
<dbReference type="PROSITE" id="PS00211">
    <property type="entry name" value="ABC_TRANSPORTER_1"/>
    <property type="match status" value="1"/>
</dbReference>
<evidence type="ECO:0000313" key="15">
    <source>
        <dbReference type="EMBL" id="QTX04422.1"/>
    </source>
</evidence>
<dbReference type="Pfam" id="PF00005">
    <property type="entry name" value="ABC_tran"/>
    <property type="match status" value="1"/>
</dbReference>
<feature type="domain" description="ABC transmembrane type-1" evidence="14">
    <location>
        <begin position="98"/>
        <end position="287"/>
    </location>
</feature>
<dbReference type="KEGG" id="aarc:G127AT_14285"/>
<comment type="subcellular location">
    <subcellularLocation>
        <location evidence="11">Cell membrane</location>
        <topology evidence="11">Multi-pass membrane protein</topology>
    </subcellularLocation>
    <subcellularLocation>
        <location evidence="2">Cell membrane</location>
        <topology evidence="2">Peripheral membrane protein</topology>
    </subcellularLocation>
    <subcellularLocation>
        <location evidence="1">Membrane</location>
        <topology evidence="1">Multi-pass membrane protein</topology>
    </subcellularLocation>
</comment>
<protein>
    <submittedName>
        <fullName evidence="15">Dipeptide/oligopeptide/nickel ABC transporter permease/ATP-binding protein</fullName>
    </submittedName>
</protein>
<feature type="transmembrane region" description="Helical" evidence="11">
    <location>
        <begin position="37"/>
        <end position="57"/>
    </location>
</feature>
<evidence type="ECO:0000256" key="3">
    <source>
        <dbReference type="ARBA" id="ARBA00005417"/>
    </source>
</evidence>
<feature type="transmembrane region" description="Helical" evidence="11">
    <location>
        <begin position="100"/>
        <end position="125"/>
    </location>
</feature>
<reference evidence="15" key="1">
    <citation type="submission" date="2021-03" db="EMBL/GenBank/DDBJ databases">
        <title>Agromyces archimandritus sp. nov., isolated from the cockroach Archimandrita tessellata.</title>
        <authorList>
            <person name="Guzman J."/>
            <person name="Ortuzar M."/>
            <person name="Poehlein A."/>
            <person name="Daniel R."/>
            <person name="Trujillo M."/>
            <person name="Vilcinskas A."/>
        </authorList>
    </citation>
    <scope>NUCLEOTIDE SEQUENCE</scope>
    <source>
        <strain evidence="15">G127AT</strain>
    </source>
</reference>
<dbReference type="SMART" id="SM00382">
    <property type="entry name" value="AAA"/>
    <property type="match status" value="1"/>
</dbReference>
<keyword evidence="16" id="KW-1185">Reference proteome</keyword>
<evidence type="ECO:0000256" key="8">
    <source>
        <dbReference type="ARBA" id="ARBA00022840"/>
    </source>
</evidence>
<evidence type="ECO:0000256" key="1">
    <source>
        <dbReference type="ARBA" id="ARBA00004141"/>
    </source>
</evidence>
<dbReference type="InterPro" id="IPR025966">
    <property type="entry name" value="OppC_N"/>
</dbReference>
<comment type="similarity">
    <text evidence="3">Belongs to the ABC transporter superfamily.</text>
</comment>
<dbReference type="InterPro" id="IPR013563">
    <property type="entry name" value="Oligopep_ABC_C"/>
</dbReference>
<evidence type="ECO:0000256" key="9">
    <source>
        <dbReference type="ARBA" id="ARBA00022989"/>
    </source>
</evidence>
<evidence type="ECO:0000256" key="11">
    <source>
        <dbReference type="RuleBase" id="RU363032"/>
    </source>
</evidence>
<dbReference type="CDD" id="cd06261">
    <property type="entry name" value="TM_PBP2"/>
    <property type="match status" value="1"/>
</dbReference>
<dbReference type="GO" id="GO:0005886">
    <property type="term" value="C:plasma membrane"/>
    <property type="evidence" value="ECO:0007669"/>
    <property type="project" value="UniProtKB-SubCell"/>
</dbReference>
<evidence type="ECO:0000256" key="4">
    <source>
        <dbReference type="ARBA" id="ARBA00022448"/>
    </source>
</evidence>
<dbReference type="InterPro" id="IPR003593">
    <property type="entry name" value="AAA+_ATPase"/>
</dbReference>
<dbReference type="GO" id="GO:0016887">
    <property type="term" value="F:ATP hydrolysis activity"/>
    <property type="evidence" value="ECO:0007669"/>
    <property type="project" value="InterPro"/>
</dbReference>
<dbReference type="InterPro" id="IPR017871">
    <property type="entry name" value="ABC_transporter-like_CS"/>
</dbReference>
<dbReference type="FunFam" id="3.40.50.300:FF:000016">
    <property type="entry name" value="Oligopeptide ABC transporter ATP-binding component"/>
    <property type="match status" value="1"/>
</dbReference>
<feature type="compositionally biased region" description="Gly residues" evidence="12">
    <location>
        <begin position="16"/>
        <end position="27"/>
    </location>
</feature>
<dbReference type="CDD" id="cd03257">
    <property type="entry name" value="ABC_NikE_OppD_transporters"/>
    <property type="match status" value="1"/>
</dbReference>
<feature type="region of interest" description="Disordered" evidence="12">
    <location>
        <begin position="1"/>
        <end position="27"/>
    </location>
</feature>
<keyword evidence="8" id="KW-0067">ATP-binding</keyword>
<dbReference type="NCBIfam" id="TIGR01727">
    <property type="entry name" value="oligo_HPY"/>
    <property type="match status" value="1"/>
</dbReference>
<dbReference type="GO" id="GO:0015833">
    <property type="term" value="P:peptide transport"/>
    <property type="evidence" value="ECO:0007669"/>
    <property type="project" value="InterPro"/>
</dbReference>
<dbReference type="GO" id="GO:0055085">
    <property type="term" value="P:transmembrane transport"/>
    <property type="evidence" value="ECO:0007669"/>
    <property type="project" value="InterPro"/>
</dbReference>
<accession>A0A975FM42</accession>
<dbReference type="Gene3D" id="1.10.3720.10">
    <property type="entry name" value="MetI-like"/>
    <property type="match status" value="1"/>
</dbReference>
<proteinExistence type="inferred from homology"/>
<dbReference type="SUPFAM" id="SSF52540">
    <property type="entry name" value="P-loop containing nucleoside triphosphate hydrolases"/>
    <property type="match status" value="1"/>
</dbReference>
<dbReference type="Pfam" id="PF00528">
    <property type="entry name" value="BPD_transp_1"/>
    <property type="match status" value="1"/>
</dbReference>
<dbReference type="PANTHER" id="PTHR43297">
    <property type="entry name" value="OLIGOPEPTIDE TRANSPORT ATP-BINDING PROTEIN APPD"/>
    <property type="match status" value="1"/>
</dbReference>
<dbReference type="InterPro" id="IPR000515">
    <property type="entry name" value="MetI-like"/>
</dbReference>
<keyword evidence="4 11" id="KW-0813">Transport</keyword>
<name>A0A975FM42_9MICO</name>
<keyword evidence="10 11" id="KW-0472">Membrane</keyword>
<keyword evidence="6 11" id="KW-0812">Transmembrane</keyword>
<dbReference type="InterPro" id="IPR050388">
    <property type="entry name" value="ABC_Ni/Peptide_Import"/>
</dbReference>
<evidence type="ECO:0000313" key="16">
    <source>
        <dbReference type="Proteomes" id="UP000671914"/>
    </source>
</evidence>
<dbReference type="Pfam" id="PF08352">
    <property type="entry name" value="oligo_HPY"/>
    <property type="match status" value="1"/>
</dbReference>
<dbReference type="InterPro" id="IPR027417">
    <property type="entry name" value="P-loop_NTPase"/>
</dbReference>
<evidence type="ECO:0000256" key="10">
    <source>
        <dbReference type="ARBA" id="ARBA00023136"/>
    </source>
</evidence>
<evidence type="ECO:0000256" key="5">
    <source>
        <dbReference type="ARBA" id="ARBA00022475"/>
    </source>
</evidence>
<dbReference type="RefSeq" id="WP_210897992.1">
    <property type="nucleotide sequence ID" value="NZ_CP071696.1"/>
</dbReference>
<dbReference type="SUPFAM" id="SSF161098">
    <property type="entry name" value="MetI-like"/>
    <property type="match status" value="1"/>
</dbReference>
<evidence type="ECO:0000259" key="14">
    <source>
        <dbReference type="PROSITE" id="PS50928"/>
    </source>
</evidence>
<keyword evidence="9 11" id="KW-1133">Transmembrane helix</keyword>
<dbReference type="PROSITE" id="PS50893">
    <property type="entry name" value="ABC_TRANSPORTER_2"/>
    <property type="match status" value="1"/>
</dbReference>
<sequence>MSRPTPPKTSSFAAVGGRGGARRGGAGGRLLRQPTTVLAGVWILIVVVSAVFAPALAPYDPLENTFAADAVLQGPSAEHWLGTDENGRDVLSRILYGARIALLVGVGSVLVAMLIGVPIGLLLGYRGGWWDRIGTRFVDIVDALPGMLTAFAVIAILGRGLPSLMLAIGLIFCMNFARMSRAITLAERGKLYVDAAKVSGIGEAAILFRQILPNLAGPLVIQGAILTGSAIIIESMLSFLGIGLESAVPSWGGLLGTAAAKLAVQPFLAIPPGIVIVLTVLSFNLIGDGVNDALQGEKRARVKVRKAPKRAAAATVPAVDAGPGATAASAPPASAPLLDVRRLTVSLHTAEATTPLVRDVDLAIGRGEIVGLLGESGSGKSMLARAILNLSPAGIGVSSGSILLDGRDIAGLGEKQLRDVRGVRLAAVFQDPMASLSPVHTIGTQLTEPLRVHFKLGRAEARARAAALLERVGVANAAGRLGDYPHQFSGGMAQRVAIAIAIASKPELIIADEATSALDVTTQSQVLDLLLELREEFGLSILLITHSLGVAAEACDRVAVMYAGEIVETASVEDLFDRPRHPYTAALLAANPTRDLDADRLPTIPGLVPLAGQWPEGCHFASRCPAATDDCRIAAIPMIDDVRCARVDELKLEVVR</sequence>
<keyword evidence="5" id="KW-1003">Cell membrane</keyword>
<dbReference type="AlphaFoldDB" id="A0A975FM42"/>
<feature type="domain" description="ABC transporter" evidence="13">
    <location>
        <begin position="340"/>
        <end position="588"/>
    </location>
</feature>
<feature type="transmembrane region" description="Helical" evidence="11">
    <location>
        <begin position="219"/>
        <end position="242"/>
    </location>
</feature>
<dbReference type="PANTHER" id="PTHR43297:SF2">
    <property type="entry name" value="DIPEPTIDE TRANSPORT ATP-BINDING PROTEIN DPPD"/>
    <property type="match status" value="1"/>
</dbReference>
<dbReference type="GO" id="GO:0005524">
    <property type="term" value="F:ATP binding"/>
    <property type="evidence" value="ECO:0007669"/>
    <property type="project" value="UniProtKB-KW"/>
</dbReference>
<dbReference type="InterPro" id="IPR003439">
    <property type="entry name" value="ABC_transporter-like_ATP-bd"/>
</dbReference>
<organism evidence="15 16">
    <name type="scientific">Agromyces archimandritae</name>
    <dbReference type="NCBI Taxonomy" id="2781962"/>
    <lineage>
        <taxon>Bacteria</taxon>
        <taxon>Bacillati</taxon>
        <taxon>Actinomycetota</taxon>
        <taxon>Actinomycetes</taxon>
        <taxon>Micrococcales</taxon>
        <taxon>Microbacteriaceae</taxon>
        <taxon>Agromyces</taxon>
    </lineage>
</organism>
<comment type="similarity">
    <text evidence="11">Belongs to the binding-protein-dependent transport system permease family.</text>
</comment>
<dbReference type="InterPro" id="IPR035906">
    <property type="entry name" value="MetI-like_sf"/>
</dbReference>
<dbReference type="Gene3D" id="3.40.50.300">
    <property type="entry name" value="P-loop containing nucleotide triphosphate hydrolases"/>
    <property type="match status" value="1"/>
</dbReference>
<evidence type="ECO:0000256" key="7">
    <source>
        <dbReference type="ARBA" id="ARBA00022741"/>
    </source>
</evidence>
<gene>
    <name evidence="15" type="ORF">G127AT_14285</name>
</gene>
<dbReference type="Proteomes" id="UP000671914">
    <property type="component" value="Chromosome"/>
</dbReference>
<dbReference type="Pfam" id="PF12911">
    <property type="entry name" value="OppC_N"/>
    <property type="match status" value="1"/>
</dbReference>
<evidence type="ECO:0000256" key="6">
    <source>
        <dbReference type="ARBA" id="ARBA00022692"/>
    </source>
</evidence>
<evidence type="ECO:0000256" key="12">
    <source>
        <dbReference type="SAM" id="MobiDB-lite"/>
    </source>
</evidence>